<dbReference type="AlphaFoldDB" id="A0AAV0FEA5"/>
<dbReference type="PROSITE" id="PS50836">
    <property type="entry name" value="DOMON"/>
    <property type="match status" value="1"/>
</dbReference>
<evidence type="ECO:0000256" key="5">
    <source>
        <dbReference type="ARBA" id="ARBA00023136"/>
    </source>
</evidence>
<evidence type="ECO:0000259" key="8">
    <source>
        <dbReference type="PROSITE" id="PS50836"/>
    </source>
</evidence>
<accession>A0AAV0FEA5</accession>
<comment type="subcellular location">
    <subcellularLocation>
        <location evidence="1">Membrane</location>
    </subcellularLocation>
</comment>
<feature type="compositionally biased region" description="Polar residues" evidence="6">
    <location>
        <begin position="210"/>
        <end position="223"/>
    </location>
</feature>
<protein>
    <recommendedName>
        <fullName evidence="8">DOMON domain-containing protein</fullName>
    </recommendedName>
</protein>
<feature type="signal peptide" evidence="7">
    <location>
        <begin position="1"/>
        <end position="20"/>
    </location>
</feature>
<keyword evidence="2" id="KW-0813">Transport</keyword>
<feature type="compositionally biased region" description="Low complexity" evidence="6">
    <location>
        <begin position="194"/>
        <end position="208"/>
    </location>
</feature>
<dbReference type="GO" id="GO:0016020">
    <property type="term" value="C:membrane"/>
    <property type="evidence" value="ECO:0007669"/>
    <property type="project" value="UniProtKB-SubCell"/>
</dbReference>
<feature type="chain" id="PRO_5043807340" description="DOMON domain-containing protein" evidence="7">
    <location>
        <begin position="21"/>
        <end position="246"/>
    </location>
</feature>
<evidence type="ECO:0000256" key="3">
    <source>
        <dbReference type="ARBA" id="ARBA00022729"/>
    </source>
</evidence>
<evidence type="ECO:0000256" key="4">
    <source>
        <dbReference type="ARBA" id="ARBA00022982"/>
    </source>
</evidence>
<feature type="domain" description="DOMON" evidence="8">
    <location>
        <begin position="40"/>
        <end position="159"/>
    </location>
</feature>
<feature type="region of interest" description="Disordered" evidence="6">
    <location>
        <begin position="194"/>
        <end position="223"/>
    </location>
</feature>
<evidence type="ECO:0000256" key="2">
    <source>
        <dbReference type="ARBA" id="ARBA00022448"/>
    </source>
</evidence>
<keyword evidence="3 7" id="KW-0732">Signal</keyword>
<evidence type="ECO:0000313" key="9">
    <source>
        <dbReference type="EMBL" id="CAH9133801.1"/>
    </source>
</evidence>
<evidence type="ECO:0000313" key="10">
    <source>
        <dbReference type="Proteomes" id="UP001152523"/>
    </source>
</evidence>
<dbReference type="PANTHER" id="PTHR23130">
    <property type="entry name" value="CYTOCHROME B561 AND DOMON DOMAIN-CONTAINING PROTEIN"/>
    <property type="match status" value="1"/>
</dbReference>
<name>A0AAV0FEA5_9ASTE</name>
<comment type="caution">
    <text evidence="9">The sequence shown here is derived from an EMBL/GenBank/DDBJ whole genome shotgun (WGS) entry which is preliminary data.</text>
</comment>
<dbReference type="Pfam" id="PF04526">
    <property type="entry name" value="DUF568"/>
    <property type="match status" value="1"/>
</dbReference>
<keyword evidence="5" id="KW-0472">Membrane</keyword>
<reference evidence="9" key="1">
    <citation type="submission" date="2022-07" db="EMBL/GenBank/DDBJ databases">
        <authorList>
            <person name="Macas J."/>
            <person name="Novak P."/>
            <person name="Neumann P."/>
        </authorList>
    </citation>
    <scope>NUCLEOTIDE SEQUENCE</scope>
</reference>
<sequence>MSPSSLLLLIGAILISPALSLNCASKIDNVYANCTVLPSLGAVLHWNYTETNSTLSFAAGANISRGMWFGWGINPGNGDGMNGAFAFLALYPQSGILTVKPYSLTLNSRSTITEVPNKSLPWIVQNSSAVVGSAGGVWIYATLSNLTRPSQLNTLWQVGPLSTDRQPHPLGHQMETENMNAKVALTLAAGNSVAPGVSPSPAPAGDSGITPAQSPGNATGSSSASWKSTANLYPLLLVFGIFGLVL</sequence>
<proteinExistence type="predicted"/>
<dbReference type="InterPro" id="IPR045265">
    <property type="entry name" value="AIR12_DOMON"/>
</dbReference>
<gene>
    <name evidence="9" type="ORF">CEPIT_LOCUS33225</name>
</gene>
<evidence type="ECO:0000256" key="6">
    <source>
        <dbReference type="SAM" id="MobiDB-lite"/>
    </source>
</evidence>
<dbReference type="PANTHER" id="PTHR23130:SF157">
    <property type="entry name" value="AUXIN-INDUCED IN ROOT CULTURES PROTEIN 12"/>
    <property type="match status" value="1"/>
</dbReference>
<evidence type="ECO:0000256" key="7">
    <source>
        <dbReference type="SAM" id="SignalP"/>
    </source>
</evidence>
<dbReference type="Proteomes" id="UP001152523">
    <property type="component" value="Unassembled WGS sequence"/>
</dbReference>
<organism evidence="9 10">
    <name type="scientific">Cuscuta epithymum</name>
    <dbReference type="NCBI Taxonomy" id="186058"/>
    <lineage>
        <taxon>Eukaryota</taxon>
        <taxon>Viridiplantae</taxon>
        <taxon>Streptophyta</taxon>
        <taxon>Embryophyta</taxon>
        <taxon>Tracheophyta</taxon>
        <taxon>Spermatophyta</taxon>
        <taxon>Magnoliopsida</taxon>
        <taxon>eudicotyledons</taxon>
        <taxon>Gunneridae</taxon>
        <taxon>Pentapetalae</taxon>
        <taxon>asterids</taxon>
        <taxon>lamiids</taxon>
        <taxon>Solanales</taxon>
        <taxon>Convolvulaceae</taxon>
        <taxon>Cuscuteae</taxon>
        <taxon>Cuscuta</taxon>
        <taxon>Cuscuta subgen. Cuscuta</taxon>
    </lineage>
</organism>
<dbReference type="EMBL" id="CAMAPF010000978">
    <property type="protein sequence ID" value="CAH9133801.1"/>
    <property type="molecule type" value="Genomic_DNA"/>
</dbReference>
<evidence type="ECO:0000256" key="1">
    <source>
        <dbReference type="ARBA" id="ARBA00004370"/>
    </source>
</evidence>
<dbReference type="InterPro" id="IPR005018">
    <property type="entry name" value="DOMON_domain"/>
</dbReference>
<keyword evidence="10" id="KW-1185">Reference proteome</keyword>
<keyword evidence="4" id="KW-0249">Electron transport</keyword>